<gene>
    <name evidence="2" type="ORF">COV91_04730</name>
</gene>
<protein>
    <submittedName>
        <fullName evidence="2">Uncharacterized protein</fullName>
    </submittedName>
</protein>
<evidence type="ECO:0000313" key="3">
    <source>
        <dbReference type="Proteomes" id="UP000229342"/>
    </source>
</evidence>
<dbReference type="AlphaFoldDB" id="A0A2H0KAP7"/>
<evidence type="ECO:0000256" key="1">
    <source>
        <dbReference type="SAM" id="Phobius"/>
    </source>
</evidence>
<sequence length="400" mass="43398">MSKRTKTIILISAVLFLIVAFVLFYFFFLRNPNVEPVNPGTFPPPEGPISPGTEQPTVLPDGQTEAKNPLQHLTTVPIAGAVAGGKGGEVRVRYVDRALGNVFEIPAGGGETTRLTNKTIPKVYEALWNKAGTGVILRYLKDDNETIQTFSAHIKAGSGGTPGELQGSFLPANILSIALSPSTDELLYIREEQGDGVATRASFDGTGKVELWRSPLREWLPLWNNASTILLQSKPSVLSEGALLSLDRATGESATFLAGISGLTALPNSDLSTVIYSESTNSNFSSRIFSKAKNETKPLSVTTLPEKCVWAKDDITLYCGVPTSVSGGSYPDIWYQGVVSFTDELWSIHFPEQTTALVSLLQPGLNDPIDLVQPSLSPDESYLIFTNRNDGTLWSYRLRE</sequence>
<organism evidence="2 3">
    <name type="scientific">Candidatus Taylorbacteria bacterium CG11_big_fil_rev_8_21_14_0_20_46_11</name>
    <dbReference type="NCBI Taxonomy" id="1975025"/>
    <lineage>
        <taxon>Bacteria</taxon>
        <taxon>Candidatus Tayloriibacteriota</taxon>
    </lineage>
</organism>
<feature type="transmembrane region" description="Helical" evidence="1">
    <location>
        <begin position="7"/>
        <end position="28"/>
    </location>
</feature>
<name>A0A2H0KAP7_9BACT</name>
<reference evidence="2 3" key="1">
    <citation type="submission" date="2017-09" db="EMBL/GenBank/DDBJ databases">
        <title>Depth-based differentiation of microbial function through sediment-hosted aquifers and enrichment of novel symbionts in the deep terrestrial subsurface.</title>
        <authorList>
            <person name="Probst A.J."/>
            <person name="Ladd B."/>
            <person name="Jarett J.K."/>
            <person name="Geller-Mcgrath D.E."/>
            <person name="Sieber C.M."/>
            <person name="Emerson J.B."/>
            <person name="Anantharaman K."/>
            <person name="Thomas B.C."/>
            <person name="Malmstrom R."/>
            <person name="Stieglmeier M."/>
            <person name="Klingl A."/>
            <person name="Woyke T."/>
            <person name="Ryan C.M."/>
            <person name="Banfield J.F."/>
        </authorList>
    </citation>
    <scope>NUCLEOTIDE SEQUENCE [LARGE SCALE GENOMIC DNA]</scope>
    <source>
        <strain evidence="2">CG11_big_fil_rev_8_21_14_0_20_46_11</strain>
    </source>
</reference>
<keyword evidence="1" id="KW-0472">Membrane</keyword>
<dbReference type="Proteomes" id="UP000229342">
    <property type="component" value="Unassembled WGS sequence"/>
</dbReference>
<accession>A0A2H0KAP7</accession>
<keyword evidence="1" id="KW-1133">Transmembrane helix</keyword>
<comment type="caution">
    <text evidence="2">The sequence shown here is derived from an EMBL/GenBank/DDBJ whole genome shotgun (WGS) entry which is preliminary data.</text>
</comment>
<evidence type="ECO:0000313" key="2">
    <source>
        <dbReference type="EMBL" id="PIQ68332.1"/>
    </source>
</evidence>
<dbReference type="SUPFAM" id="SSF82171">
    <property type="entry name" value="DPP6 N-terminal domain-like"/>
    <property type="match status" value="1"/>
</dbReference>
<keyword evidence="1" id="KW-0812">Transmembrane</keyword>
<dbReference type="EMBL" id="PCVG01000061">
    <property type="protein sequence ID" value="PIQ68332.1"/>
    <property type="molecule type" value="Genomic_DNA"/>
</dbReference>
<proteinExistence type="predicted"/>